<evidence type="ECO:0000313" key="1">
    <source>
        <dbReference type="EMBL" id="UPK94956.1"/>
    </source>
</evidence>
<name>A0ACD3Z271_FUSSC</name>
<protein>
    <submittedName>
        <fullName evidence="1">Uncharacterized protein</fullName>
    </submittedName>
</protein>
<dbReference type="Proteomes" id="UP000830768">
    <property type="component" value="Chromosome 4"/>
</dbReference>
<proteinExistence type="predicted"/>
<gene>
    <name evidence="1" type="ORF">LCI18_005891</name>
</gene>
<dbReference type="EMBL" id="CP090033">
    <property type="protein sequence ID" value="UPK94956.1"/>
    <property type="molecule type" value="Genomic_DNA"/>
</dbReference>
<evidence type="ECO:0000313" key="2">
    <source>
        <dbReference type="Proteomes" id="UP000830768"/>
    </source>
</evidence>
<organism evidence="1 2">
    <name type="scientific">Fusarium solani subsp. cucurbitae</name>
    <name type="common">Neocosmosporum cucurbitae</name>
    <dbReference type="NCBI Taxonomy" id="2747967"/>
    <lineage>
        <taxon>Eukaryota</taxon>
        <taxon>Fungi</taxon>
        <taxon>Dikarya</taxon>
        <taxon>Ascomycota</taxon>
        <taxon>Pezizomycotina</taxon>
        <taxon>Sordariomycetes</taxon>
        <taxon>Hypocreomycetidae</taxon>
        <taxon>Hypocreales</taxon>
        <taxon>Nectriaceae</taxon>
        <taxon>Fusarium</taxon>
        <taxon>Fusarium solani species complex</taxon>
    </lineage>
</organism>
<sequence length="327" mass="35873">MAHQCRWCFKTLSFSLENSANLQHHLSTVDDLQGRFSVWANNIGALKDPISTSSLDYRLRDGMQVRKSINQAMMDIQESAGQAKDIAAGVLPNRNNKAHESFMDTFKDHPSLGTFQLDPLLSTPQSPVGEPVTTELDELLSSIQASVDRLFRLSILIRRSRPRGRLSMETGAPGADPSMDIRHVKDKFPKVKEAGWLAERLGAAIAKRRAFISYRQLHHQRLAEQSQESAEDGRAGSRRAPSTIATTYDEGSIDIEKQAARLSRLSIMTGATSFATAFGEDENGDLRVPDLTRPTTVPLKTALRAPSPADMSGSTMKSNPIGNSGTV</sequence>
<keyword evidence="2" id="KW-1185">Reference proteome</keyword>
<reference evidence="1" key="1">
    <citation type="submission" date="2021-11" db="EMBL/GenBank/DDBJ databases">
        <title>Fusarium solani-melongenae Genome sequencing and assembly.</title>
        <authorList>
            <person name="Xie S."/>
            <person name="Huang L."/>
            <person name="Zhang X."/>
        </authorList>
    </citation>
    <scope>NUCLEOTIDE SEQUENCE</scope>
    <source>
        <strain evidence="1">CRI 24-3</strain>
    </source>
</reference>
<accession>A0ACD3Z271</accession>